<organism evidence="2 3">
    <name type="scientific">Sporisorium reilianum (strain SRZ2)</name>
    <name type="common">Maize head smut fungus</name>
    <dbReference type="NCBI Taxonomy" id="999809"/>
    <lineage>
        <taxon>Eukaryota</taxon>
        <taxon>Fungi</taxon>
        <taxon>Dikarya</taxon>
        <taxon>Basidiomycota</taxon>
        <taxon>Ustilaginomycotina</taxon>
        <taxon>Ustilaginomycetes</taxon>
        <taxon>Ustilaginales</taxon>
        <taxon>Ustilaginaceae</taxon>
        <taxon>Sporisorium</taxon>
    </lineage>
</organism>
<evidence type="ECO:0000256" key="1">
    <source>
        <dbReference type="SAM" id="SignalP"/>
    </source>
</evidence>
<dbReference type="VEuPathDB" id="FungiDB:sr13342"/>
<keyword evidence="3" id="KW-1185">Reference proteome</keyword>
<protein>
    <submittedName>
        <fullName evidence="2">Conserved hypothetical Ustilaginaceae-specific protein</fullName>
    </submittedName>
</protein>
<dbReference type="HOGENOM" id="CLU_131678_0_0_1"/>
<gene>
    <name evidence="2" type="ORF">sr13342</name>
</gene>
<accession>E6ZZI3</accession>
<feature type="signal peptide" evidence="1">
    <location>
        <begin position="1"/>
        <end position="22"/>
    </location>
</feature>
<proteinExistence type="predicted"/>
<reference evidence="2 3" key="1">
    <citation type="journal article" date="2010" name="Science">
        <title>Pathogenicity determinants in smut fungi revealed by genome comparison.</title>
        <authorList>
            <person name="Schirawski J."/>
            <person name="Mannhaupt G."/>
            <person name="Muench K."/>
            <person name="Brefort T."/>
            <person name="Schipper K."/>
            <person name="Doehlemann G."/>
            <person name="Di Stasio M."/>
            <person name="Roessel N."/>
            <person name="Mendoza-Mendoza A."/>
            <person name="Pester D."/>
            <person name="Mueller O."/>
            <person name="Winterberg B."/>
            <person name="Meyer E."/>
            <person name="Ghareeb H."/>
            <person name="Wollenberg T."/>
            <person name="Muensterkoetter M."/>
            <person name="Wong P."/>
            <person name="Walter M."/>
            <person name="Stukenbrock E."/>
            <person name="Gueldener U."/>
            <person name="Kahmann R."/>
        </authorList>
    </citation>
    <scope>NUCLEOTIDE SEQUENCE [LARGE SCALE GENOMIC DNA]</scope>
    <source>
        <strain evidence="3">SRZ2</strain>
    </source>
</reference>
<name>E6ZZI3_SPORE</name>
<evidence type="ECO:0000313" key="2">
    <source>
        <dbReference type="EMBL" id="CBQ72663.1"/>
    </source>
</evidence>
<dbReference type="EMBL" id="FQ311470">
    <property type="protein sequence ID" value="CBQ72663.1"/>
    <property type="molecule type" value="Genomic_DNA"/>
</dbReference>
<sequence>MHRPAILLGLVWLFVSLVVASGVPYMWREEEILYNTWANEYLGGYPAHYDGVLQRNPSYKHMIVAHPELETQARDYALQPGNGPYKMQDMRGVTMAMTKIPGDQGPARSWNLRQTDQIHEDVIAFWRINRNGARLLGFDKVPVGANAVQEVKSMSEIMRGYRLHP</sequence>
<keyword evidence="1" id="KW-0732">Signal</keyword>
<evidence type="ECO:0000313" key="3">
    <source>
        <dbReference type="Proteomes" id="UP000008867"/>
    </source>
</evidence>
<dbReference type="OrthoDB" id="10389503at2759"/>
<dbReference type="AlphaFoldDB" id="E6ZZI3"/>
<dbReference type="eggNOG" id="ENOG502RDRT">
    <property type="taxonomic scope" value="Eukaryota"/>
</dbReference>
<dbReference type="Proteomes" id="UP000008867">
    <property type="component" value="Chromosome 5"/>
</dbReference>
<feature type="chain" id="PRO_5003217043" evidence="1">
    <location>
        <begin position="23"/>
        <end position="165"/>
    </location>
</feature>